<keyword evidence="2" id="KW-1133">Transmembrane helix</keyword>
<protein>
    <recommendedName>
        <fullName evidence="5">DUF4282 domain-containing protein</fullName>
    </recommendedName>
</protein>
<organism evidence="3 4">
    <name type="scientific">Litorihabitans aurantiacus</name>
    <dbReference type="NCBI Taxonomy" id="1930061"/>
    <lineage>
        <taxon>Bacteria</taxon>
        <taxon>Bacillati</taxon>
        <taxon>Actinomycetota</taxon>
        <taxon>Actinomycetes</taxon>
        <taxon>Micrococcales</taxon>
        <taxon>Beutenbergiaceae</taxon>
        <taxon>Litorihabitans</taxon>
    </lineage>
</organism>
<dbReference type="Proteomes" id="UP001157161">
    <property type="component" value="Unassembled WGS sequence"/>
</dbReference>
<keyword evidence="2" id="KW-0812">Transmembrane</keyword>
<feature type="compositionally biased region" description="Low complexity" evidence="1">
    <location>
        <begin position="16"/>
        <end position="26"/>
    </location>
</feature>
<feature type="compositionally biased region" description="Low complexity" evidence="1">
    <location>
        <begin position="33"/>
        <end position="79"/>
    </location>
</feature>
<dbReference type="EMBL" id="BSUM01000001">
    <property type="protein sequence ID" value="GMA30920.1"/>
    <property type="molecule type" value="Genomic_DNA"/>
</dbReference>
<reference evidence="3" key="1">
    <citation type="journal article" date="2014" name="Int. J. Syst. Evol. Microbiol.">
        <title>Complete genome sequence of Corynebacterium casei LMG S-19264T (=DSM 44701T), isolated from a smear-ripened cheese.</title>
        <authorList>
            <consortium name="US DOE Joint Genome Institute (JGI-PGF)"/>
            <person name="Walter F."/>
            <person name="Albersmeier A."/>
            <person name="Kalinowski J."/>
            <person name="Ruckert C."/>
        </authorList>
    </citation>
    <scope>NUCLEOTIDE SEQUENCE</scope>
    <source>
        <strain evidence="3">NBRC 112290</strain>
    </source>
</reference>
<evidence type="ECO:0000313" key="3">
    <source>
        <dbReference type="EMBL" id="GMA30920.1"/>
    </source>
</evidence>
<keyword evidence="4" id="KW-1185">Reference proteome</keyword>
<accession>A0AA37UTE5</accession>
<feature type="compositionally biased region" description="Polar residues" evidence="1">
    <location>
        <begin position="1"/>
        <end position="13"/>
    </location>
</feature>
<evidence type="ECO:0000256" key="1">
    <source>
        <dbReference type="SAM" id="MobiDB-lite"/>
    </source>
</evidence>
<feature type="transmembrane region" description="Helical" evidence="2">
    <location>
        <begin position="152"/>
        <end position="174"/>
    </location>
</feature>
<dbReference type="InterPro" id="IPR025557">
    <property type="entry name" value="DUF4282"/>
</dbReference>
<keyword evidence="2" id="KW-0472">Membrane</keyword>
<sequence length="199" mass="20430">MSQPFEPSGQQPNPWGATPAPQQGSAPQPPQQGAPAGYGQQPGFPQGQGDAQQGQQGHQGYQGAPAHQGYGAPSQIPGYGAPGGGQPQQQWSAPGQTAEPGVLARLFDVSVTKLVAPTHLRGAMVLVLIVAGGVTLQRAVSALFYFDYPDAGRILIGVLSLLLSVVYGLAVLLIGRAVIELLVHVAAIRERAGKSGSGE</sequence>
<evidence type="ECO:0000313" key="4">
    <source>
        <dbReference type="Proteomes" id="UP001157161"/>
    </source>
</evidence>
<gene>
    <name evidence="3" type="ORF">GCM10025875_09120</name>
</gene>
<dbReference type="AlphaFoldDB" id="A0AA37UTE5"/>
<reference evidence="3" key="2">
    <citation type="submission" date="2023-02" db="EMBL/GenBank/DDBJ databases">
        <authorList>
            <person name="Sun Q."/>
            <person name="Mori K."/>
        </authorList>
    </citation>
    <scope>NUCLEOTIDE SEQUENCE</scope>
    <source>
        <strain evidence="3">NBRC 112290</strain>
    </source>
</reference>
<comment type="caution">
    <text evidence="3">The sequence shown here is derived from an EMBL/GenBank/DDBJ whole genome shotgun (WGS) entry which is preliminary data.</text>
</comment>
<dbReference type="RefSeq" id="WP_284249692.1">
    <property type="nucleotide sequence ID" value="NZ_BSUM01000001.1"/>
</dbReference>
<feature type="region of interest" description="Disordered" evidence="1">
    <location>
        <begin position="1"/>
        <end position="97"/>
    </location>
</feature>
<proteinExistence type="predicted"/>
<feature type="transmembrane region" description="Helical" evidence="2">
    <location>
        <begin position="123"/>
        <end position="146"/>
    </location>
</feature>
<dbReference type="Pfam" id="PF14110">
    <property type="entry name" value="DUF4282"/>
    <property type="match status" value="1"/>
</dbReference>
<evidence type="ECO:0008006" key="5">
    <source>
        <dbReference type="Google" id="ProtNLM"/>
    </source>
</evidence>
<feature type="compositionally biased region" description="Low complexity" evidence="1">
    <location>
        <begin position="87"/>
        <end position="96"/>
    </location>
</feature>
<evidence type="ECO:0000256" key="2">
    <source>
        <dbReference type="SAM" id="Phobius"/>
    </source>
</evidence>
<name>A0AA37UTE5_9MICO</name>